<dbReference type="AlphaFoldDB" id="R0JZT0"/>
<reference evidence="2" key="1">
    <citation type="journal article" date="2013" name="Nat. Genet.">
        <title>The duck genome and transcriptome provide insight into an avian influenza virus reservoir species.</title>
        <authorList>
            <person name="Huang Y."/>
            <person name="Li Y."/>
            <person name="Burt D.W."/>
            <person name="Chen H."/>
            <person name="Zhang Y."/>
            <person name="Qian W."/>
            <person name="Kim H."/>
            <person name="Gan S."/>
            <person name="Zhao Y."/>
            <person name="Li J."/>
            <person name="Yi K."/>
            <person name="Feng H."/>
            <person name="Zhu P."/>
            <person name="Li B."/>
            <person name="Liu Q."/>
            <person name="Fairley S."/>
            <person name="Magor K.E."/>
            <person name="Du Z."/>
            <person name="Hu X."/>
            <person name="Goodman L."/>
            <person name="Tafer H."/>
            <person name="Vignal A."/>
            <person name="Lee T."/>
            <person name="Kim K.W."/>
            <person name="Sheng Z."/>
            <person name="An Y."/>
            <person name="Searle S."/>
            <person name="Herrero J."/>
            <person name="Groenen M.A."/>
            <person name="Crooijmans R.P."/>
            <person name="Faraut T."/>
            <person name="Cai Q."/>
            <person name="Webster R.G."/>
            <person name="Aldridge J.R."/>
            <person name="Warren W.C."/>
            <person name="Bartschat S."/>
            <person name="Kehr S."/>
            <person name="Marz M."/>
            <person name="Stadler P.F."/>
            <person name="Smith J."/>
            <person name="Kraus R.H."/>
            <person name="Zhao Y."/>
            <person name="Ren L."/>
            <person name="Fei J."/>
            <person name="Morisson M."/>
            <person name="Kaiser P."/>
            <person name="Griffin D.K."/>
            <person name="Rao M."/>
            <person name="Pitel F."/>
            <person name="Wang J."/>
            <person name="Li N."/>
        </authorList>
    </citation>
    <scope>NUCLEOTIDE SEQUENCE [LARGE SCALE GENOMIC DNA]</scope>
</reference>
<protein>
    <submittedName>
        <fullName evidence="1">Uncharacterized protein</fullName>
    </submittedName>
</protein>
<evidence type="ECO:0000313" key="1">
    <source>
        <dbReference type="EMBL" id="EOB02827.1"/>
    </source>
</evidence>
<organism evidence="1 2">
    <name type="scientific">Anas platyrhynchos</name>
    <name type="common">Mallard</name>
    <name type="synonym">Anas boschas</name>
    <dbReference type="NCBI Taxonomy" id="8839"/>
    <lineage>
        <taxon>Eukaryota</taxon>
        <taxon>Metazoa</taxon>
        <taxon>Chordata</taxon>
        <taxon>Craniata</taxon>
        <taxon>Vertebrata</taxon>
        <taxon>Euteleostomi</taxon>
        <taxon>Archelosauria</taxon>
        <taxon>Archosauria</taxon>
        <taxon>Dinosauria</taxon>
        <taxon>Saurischia</taxon>
        <taxon>Theropoda</taxon>
        <taxon>Coelurosauria</taxon>
        <taxon>Aves</taxon>
        <taxon>Neognathae</taxon>
        <taxon>Galloanserae</taxon>
        <taxon>Anseriformes</taxon>
        <taxon>Anatidae</taxon>
        <taxon>Anatinae</taxon>
        <taxon>Anas</taxon>
    </lineage>
</organism>
<name>R0JZT0_ANAPL</name>
<evidence type="ECO:0000313" key="2">
    <source>
        <dbReference type="Proteomes" id="UP000296049"/>
    </source>
</evidence>
<sequence length="77" mass="8603">MERAVLLVQHNLQLAMQHAPAREPEQHTHQPLMLLSQMADSVALQPCSPVKLLSIQCDLLRTVGQILSWDKSEPGSH</sequence>
<keyword evidence="2" id="KW-1185">Reference proteome</keyword>
<dbReference type="EMBL" id="KB742929">
    <property type="protein sequence ID" value="EOB02827.1"/>
    <property type="molecule type" value="Genomic_DNA"/>
</dbReference>
<proteinExistence type="predicted"/>
<accession>R0JZT0</accession>
<dbReference type="Proteomes" id="UP000296049">
    <property type="component" value="Unassembled WGS sequence"/>
</dbReference>
<gene>
    <name evidence="1" type="ORF">Anapl_00918</name>
</gene>